<keyword evidence="8" id="KW-0970">Cilium biogenesis/degradation</keyword>
<evidence type="ECO:0000256" key="9">
    <source>
        <dbReference type="ARBA" id="ARBA00023134"/>
    </source>
</evidence>
<evidence type="ECO:0000313" key="16">
    <source>
        <dbReference type="EMBL" id="CAF0743996.1"/>
    </source>
</evidence>
<dbReference type="GO" id="GO:0005200">
    <property type="term" value="F:structural constituent of cytoskeleton"/>
    <property type="evidence" value="ECO:0007669"/>
    <property type="project" value="InterPro"/>
</dbReference>
<dbReference type="PANTHER" id="PTHR11588">
    <property type="entry name" value="TUBULIN"/>
    <property type="match status" value="1"/>
</dbReference>
<dbReference type="GO" id="GO:0005814">
    <property type="term" value="C:centriole"/>
    <property type="evidence" value="ECO:0007669"/>
    <property type="project" value="UniProtKB-SubCell"/>
</dbReference>
<keyword evidence="9 14" id="KW-0342">GTP-binding</keyword>
<sequence>MSIITVQIGQCGNQIGEKLFDTIISDSLEFKPNKNQTNLNYYKTLNENYVEDCKERFFSYCDNSYRQDKLYARSILVDMESKVVGKLLNQESNYIFRSSNSYTQKKGSGNNWSYGYCINAPKSSQKIEDIIRKETERCDRLSSFLICMSMAGGTGSGVGSYYTEFLRDNYPRTSLVNTCVWPFSTGEVILQNYNFLLTLNKLYENSDAIILLENDILHQICKRLSPHKEITFDDLNRIIGHKLASILQPCLGDGQQNNYLNQVITDLCSHNDYKLLSLNNVPIMSQQSIDYSTFKWNSLYKNARQLLYTGGYMDEGLKWGLDGVSNKTLALSLFARGLNDSDFEHTDLVNGFFDKTYMNKHFSTKAFGGLWPCPLKLWQQSRPFNNYEKSLSLLSNSQLPAFKIDMLIEKAWKMFSSKAYLHQYIRYKGFKEENLLNAFIFTEKLVKNYKNL</sequence>
<evidence type="ECO:0000256" key="5">
    <source>
        <dbReference type="ARBA" id="ARBA00014184"/>
    </source>
</evidence>
<evidence type="ECO:0000256" key="2">
    <source>
        <dbReference type="ARBA" id="ARBA00004123"/>
    </source>
</evidence>
<dbReference type="GO" id="GO:0005929">
    <property type="term" value="C:cilium"/>
    <property type="evidence" value="ECO:0007669"/>
    <property type="project" value="UniProtKB-SubCell"/>
</dbReference>
<dbReference type="InterPro" id="IPR000217">
    <property type="entry name" value="Tubulin"/>
</dbReference>
<evidence type="ECO:0000256" key="11">
    <source>
        <dbReference type="ARBA" id="ARBA00023273"/>
    </source>
</evidence>
<evidence type="ECO:0000256" key="12">
    <source>
        <dbReference type="ARBA" id="ARBA00030594"/>
    </source>
</evidence>
<dbReference type="InterPro" id="IPR017975">
    <property type="entry name" value="Tubulin_CS"/>
</dbReference>
<dbReference type="OrthoDB" id="10250004at2759"/>
<dbReference type="EMBL" id="CAJNOC010000317">
    <property type="protein sequence ID" value="CAF0743996.1"/>
    <property type="molecule type" value="Genomic_DNA"/>
</dbReference>
<comment type="similarity">
    <text evidence="4 14">Belongs to the tubulin family.</text>
</comment>
<dbReference type="GO" id="GO:0007017">
    <property type="term" value="P:microtubule-based process"/>
    <property type="evidence" value="ECO:0007669"/>
    <property type="project" value="InterPro"/>
</dbReference>
<dbReference type="SMART" id="SM00864">
    <property type="entry name" value="Tubulin"/>
    <property type="match status" value="1"/>
</dbReference>
<comment type="function">
    <text evidence="13">Acts as a positive regulator of hedgehog signaling and regulates ciliary function.</text>
</comment>
<keyword evidence="7 14" id="KW-0547">Nucleotide-binding</keyword>
<evidence type="ECO:0000256" key="14">
    <source>
        <dbReference type="RuleBase" id="RU000352"/>
    </source>
</evidence>
<keyword evidence="17" id="KW-1185">Reference proteome</keyword>
<evidence type="ECO:0000256" key="13">
    <source>
        <dbReference type="ARBA" id="ARBA00046149"/>
    </source>
</evidence>
<dbReference type="CDD" id="cd02189">
    <property type="entry name" value="delta_zeta_tubulin-like"/>
    <property type="match status" value="1"/>
</dbReference>
<evidence type="ECO:0000256" key="7">
    <source>
        <dbReference type="ARBA" id="ARBA00022741"/>
    </source>
</evidence>
<dbReference type="GO" id="GO:0005874">
    <property type="term" value="C:microtubule"/>
    <property type="evidence" value="ECO:0007669"/>
    <property type="project" value="UniProtKB-KW"/>
</dbReference>
<gene>
    <name evidence="16" type="ORF">OXX778_LOCUS3547</name>
</gene>
<evidence type="ECO:0000259" key="15">
    <source>
        <dbReference type="SMART" id="SM00864"/>
    </source>
</evidence>
<keyword evidence="11" id="KW-0966">Cell projection</keyword>
<proteinExistence type="inferred from homology"/>
<dbReference type="GO" id="GO:0030030">
    <property type="term" value="P:cell projection organization"/>
    <property type="evidence" value="ECO:0007669"/>
    <property type="project" value="UniProtKB-KW"/>
</dbReference>
<evidence type="ECO:0000256" key="10">
    <source>
        <dbReference type="ARBA" id="ARBA00023242"/>
    </source>
</evidence>
<evidence type="ECO:0000256" key="6">
    <source>
        <dbReference type="ARBA" id="ARBA00022701"/>
    </source>
</evidence>
<evidence type="ECO:0000256" key="3">
    <source>
        <dbReference type="ARBA" id="ARBA00004138"/>
    </source>
</evidence>
<dbReference type="AlphaFoldDB" id="A0A813P1H3"/>
<comment type="subcellular location">
    <subcellularLocation>
        <location evidence="3">Cell projection</location>
        <location evidence="3">Cilium</location>
    </subcellularLocation>
    <subcellularLocation>
        <location evidence="1">Cytoplasm</location>
        <location evidence="1">Cytoskeleton</location>
        <location evidence="1">Microtubule organizing center</location>
        <location evidence="1">Centrosome</location>
        <location evidence="1">Centriole</location>
    </subcellularLocation>
    <subcellularLocation>
        <location evidence="2">Nucleus</location>
    </subcellularLocation>
</comment>
<dbReference type="InterPro" id="IPR008280">
    <property type="entry name" value="Tub_FtsZ_C"/>
</dbReference>
<dbReference type="Proteomes" id="UP000663879">
    <property type="component" value="Unassembled WGS sequence"/>
</dbReference>
<dbReference type="Gene3D" id="3.40.50.1440">
    <property type="entry name" value="Tubulin/FtsZ, GTPase domain"/>
    <property type="match status" value="1"/>
</dbReference>
<dbReference type="GO" id="GO:0005634">
    <property type="term" value="C:nucleus"/>
    <property type="evidence" value="ECO:0007669"/>
    <property type="project" value="UniProtKB-SubCell"/>
</dbReference>
<name>A0A813P1H3_9BILA</name>
<feature type="domain" description="Tubulin/FtsZ GTPase" evidence="15">
    <location>
        <begin position="54"/>
        <end position="254"/>
    </location>
</feature>
<dbReference type="Pfam" id="PF00091">
    <property type="entry name" value="Tubulin"/>
    <property type="match status" value="1"/>
</dbReference>
<evidence type="ECO:0000256" key="4">
    <source>
        <dbReference type="ARBA" id="ARBA00009636"/>
    </source>
</evidence>
<evidence type="ECO:0000313" key="17">
    <source>
        <dbReference type="Proteomes" id="UP000663879"/>
    </source>
</evidence>
<dbReference type="PRINTS" id="PR01224">
    <property type="entry name" value="DELTATUBULIN"/>
</dbReference>
<reference evidence="16" key="1">
    <citation type="submission" date="2021-02" db="EMBL/GenBank/DDBJ databases">
        <authorList>
            <person name="Nowell W R."/>
        </authorList>
    </citation>
    <scope>NUCLEOTIDE SEQUENCE</scope>
    <source>
        <strain evidence="16">Ploen Becks lab</strain>
    </source>
</reference>
<protein>
    <recommendedName>
        <fullName evidence="5">Tubulin delta chain</fullName>
    </recommendedName>
    <alternativeName>
        <fullName evidence="12">Delta-tubulin</fullName>
    </alternativeName>
</protein>
<dbReference type="GO" id="GO:0005525">
    <property type="term" value="F:GTP binding"/>
    <property type="evidence" value="ECO:0007669"/>
    <property type="project" value="UniProtKB-UniRule"/>
</dbReference>
<organism evidence="16 17">
    <name type="scientific">Brachionus calyciflorus</name>
    <dbReference type="NCBI Taxonomy" id="104777"/>
    <lineage>
        <taxon>Eukaryota</taxon>
        <taxon>Metazoa</taxon>
        <taxon>Spiralia</taxon>
        <taxon>Gnathifera</taxon>
        <taxon>Rotifera</taxon>
        <taxon>Eurotatoria</taxon>
        <taxon>Monogononta</taxon>
        <taxon>Pseudotrocha</taxon>
        <taxon>Ploima</taxon>
        <taxon>Brachionidae</taxon>
        <taxon>Brachionus</taxon>
    </lineage>
</organism>
<accession>A0A813P1H3</accession>
<dbReference type="InterPro" id="IPR002967">
    <property type="entry name" value="Delta_tubulin"/>
</dbReference>
<evidence type="ECO:0000256" key="1">
    <source>
        <dbReference type="ARBA" id="ARBA00004114"/>
    </source>
</evidence>
<keyword evidence="10" id="KW-0539">Nucleus</keyword>
<evidence type="ECO:0000256" key="8">
    <source>
        <dbReference type="ARBA" id="ARBA00022794"/>
    </source>
</evidence>
<dbReference type="SUPFAM" id="SSF55307">
    <property type="entry name" value="Tubulin C-terminal domain-like"/>
    <property type="match status" value="1"/>
</dbReference>
<comment type="caution">
    <text evidence="16">The sequence shown here is derived from an EMBL/GenBank/DDBJ whole genome shotgun (WGS) entry which is preliminary data.</text>
</comment>
<keyword evidence="6 14" id="KW-0493">Microtubule</keyword>
<dbReference type="InterPro" id="IPR003008">
    <property type="entry name" value="Tubulin_FtsZ_GTPase"/>
</dbReference>
<dbReference type="PRINTS" id="PR01161">
    <property type="entry name" value="TUBULIN"/>
</dbReference>
<dbReference type="PROSITE" id="PS00227">
    <property type="entry name" value="TUBULIN"/>
    <property type="match status" value="1"/>
</dbReference>
<dbReference type="SUPFAM" id="SSF52490">
    <property type="entry name" value="Tubulin nucleotide-binding domain-like"/>
    <property type="match status" value="1"/>
</dbReference>
<dbReference type="InterPro" id="IPR036525">
    <property type="entry name" value="Tubulin/FtsZ_GTPase_sf"/>
</dbReference>